<comment type="caution">
    <text evidence="1">The sequence shown here is derived from an EMBL/GenBank/DDBJ whole genome shotgun (WGS) entry which is preliminary data.</text>
</comment>
<dbReference type="AlphaFoldDB" id="A0A2P7EA84"/>
<dbReference type="Gene3D" id="3.40.50.720">
    <property type="entry name" value="NAD(P)-binding Rossmann-like Domain"/>
    <property type="match status" value="1"/>
</dbReference>
<sequence length="46" mass="4899">MIATSQIVKKHILITGASSGIGLEAALLLQRAGHHLTMPCRNSETE</sequence>
<feature type="non-terminal residue" evidence="1">
    <location>
        <position position="46"/>
    </location>
</feature>
<accession>A0A2P7EA84</accession>
<protein>
    <submittedName>
        <fullName evidence="1">NADPH-protochlorophyllide oxidoreductase</fullName>
    </submittedName>
</protein>
<dbReference type="EMBL" id="PXVC01000266">
    <property type="protein sequence ID" value="PSI00132.1"/>
    <property type="molecule type" value="Genomic_DNA"/>
</dbReference>
<evidence type="ECO:0000313" key="1">
    <source>
        <dbReference type="EMBL" id="PSI00132.1"/>
    </source>
</evidence>
<evidence type="ECO:0000313" key="2">
    <source>
        <dbReference type="Proteomes" id="UP000240206"/>
    </source>
</evidence>
<keyword evidence="2" id="KW-1185">Reference proteome</keyword>
<reference evidence="2" key="1">
    <citation type="submission" date="2018-03" db="EMBL/GenBank/DDBJ databases">
        <title>Ecological and genomic features of two cosmopolitan and abundant freshwater picocyanobacteria.</title>
        <authorList>
            <person name="Cabello-Yeves P.J."/>
            <person name="Picazo A."/>
            <person name="Camacho A."/>
            <person name="Callieri C."/>
            <person name="Rosselli R."/>
            <person name="Roda-Garcia J."/>
            <person name="Coutinho F.H."/>
            <person name="Rodriguez-Valera F."/>
        </authorList>
    </citation>
    <scope>NUCLEOTIDE SEQUENCE [LARGE SCALE GENOMIC DNA]</scope>
    <source>
        <strain evidence="2">Tous</strain>
    </source>
</reference>
<dbReference type="SUPFAM" id="SSF51735">
    <property type="entry name" value="NAD(P)-binding Rossmann-fold domains"/>
    <property type="match status" value="1"/>
</dbReference>
<proteinExistence type="predicted"/>
<gene>
    <name evidence="1" type="ORF">C7K08_14800</name>
</gene>
<name>A0A2P7EA84_9SYNE</name>
<dbReference type="Proteomes" id="UP000240206">
    <property type="component" value="Unassembled WGS sequence"/>
</dbReference>
<dbReference type="InterPro" id="IPR036291">
    <property type="entry name" value="NAD(P)-bd_dom_sf"/>
</dbReference>
<organism evidence="1 2">
    <name type="scientific">Synechococcus lacustris str. Tous</name>
    <dbReference type="NCBI Taxonomy" id="1910958"/>
    <lineage>
        <taxon>Bacteria</taxon>
        <taxon>Bacillati</taxon>
        <taxon>Cyanobacteriota</taxon>
        <taxon>Cyanophyceae</taxon>
        <taxon>Synechococcales</taxon>
        <taxon>Synechococcaceae</taxon>
        <taxon>Synechococcus</taxon>
    </lineage>
</organism>